<name>A0A915IX90_ROMCU</name>
<protein>
    <submittedName>
        <fullName evidence="3">Uncharacterized protein</fullName>
    </submittedName>
</protein>
<reference evidence="3" key="1">
    <citation type="submission" date="2022-11" db="UniProtKB">
        <authorList>
            <consortium name="WormBaseParasite"/>
        </authorList>
    </citation>
    <scope>IDENTIFICATION</scope>
</reference>
<evidence type="ECO:0000313" key="3">
    <source>
        <dbReference type="WBParaSite" id="nRc.2.0.1.t18815-RA"/>
    </source>
</evidence>
<sequence length="141" mass="16835">MQTWYGGRDETEIETNNDDDDDDANYDELSVIALDRFFQKTQSIGPQKGNVLWWKECKTKHDQASIKGRFEQCNVAVEEKTTRNWNYTPCEHVDVMFQHFPHLYTHSSDLFIRIEHTKQDYRRFKECSITLSIMDLFYVLP</sequence>
<keyword evidence="2" id="KW-1185">Reference proteome</keyword>
<feature type="compositionally biased region" description="Acidic residues" evidence="1">
    <location>
        <begin position="11"/>
        <end position="24"/>
    </location>
</feature>
<feature type="region of interest" description="Disordered" evidence="1">
    <location>
        <begin position="1"/>
        <end position="24"/>
    </location>
</feature>
<dbReference type="Proteomes" id="UP000887565">
    <property type="component" value="Unplaced"/>
</dbReference>
<dbReference type="AlphaFoldDB" id="A0A915IX90"/>
<proteinExistence type="predicted"/>
<evidence type="ECO:0000313" key="2">
    <source>
        <dbReference type="Proteomes" id="UP000887565"/>
    </source>
</evidence>
<accession>A0A915IX90</accession>
<dbReference type="WBParaSite" id="nRc.2.0.1.t18815-RA">
    <property type="protein sequence ID" value="nRc.2.0.1.t18815-RA"/>
    <property type="gene ID" value="nRc.2.0.1.g18815"/>
</dbReference>
<evidence type="ECO:0000256" key="1">
    <source>
        <dbReference type="SAM" id="MobiDB-lite"/>
    </source>
</evidence>
<organism evidence="2 3">
    <name type="scientific">Romanomermis culicivorax</name>
    <name type="common">Nematode worm</name>
    <dbReference type="NCBI Taxonomy" id="13658"/>
    <lineage>
        <taxon>Eukaryota</taxon>
        <taxon>Metazoa</taxon>
        <taxon>Ecdysozoa</taxon>
        <taxon>Nematoda</taxon>
        <taxon>Enoplea</taxon>
        <taxon>Dorylaimia</taxon>
        <taxon>Mermithida</taxon>
        <taxon>Mermithoidea</taxon>
        <taxon>Mermithidae</taxon>
        <taxon>Romanomermis</taxon>
    </lineage>
</organism>